<sequence length="148" mass="17193">MVLLKLDFFGKLGYDCGFQNYLEQKGINIKDVITVCLSKLDDGSYTCMDQARGLNSSTVLCYHCGLRNLRDLAYQYRKDIPNDELPGLVVIFEKLLLILRFQDQSPKDQTVIGERIVEHKEEKWTMQRDITTYVNRREHNLTLDGTLI</sequence>
<comment type="caution">
    <text evidence="7">The sequence shown here is derived from an EMBL/GenBank/DDBJ whole genome shotgun (WGS) entry which is preliminary data.</text>
</comment>
<evidence type="ECO:0000256" key="5">
    <source>
        <dbReference type="ARBA" id="ARBA00023306"/>
    </source>
</evidence>
<evidence type="ECO:0000256" key="3">
    <source>
        <dbReference type="ARBA" id="ARBA00022786"/>
    </source>
</evidence>
<evidence type="ECO:0000256" key="2">
    <source>
        <dbReference type="ARBA" id="ARBA00022679"/>
    </source>
</evidence>
<keyword evidence="8" id="KW-1185">Reference proteome</keyword>
<evidence type="ECO:0000256" key="1">
    <source>
        <dbReference type="ARBA" id="ARBA00004123"/>
    </source>
</evidence>
<organism evidence="7 8">
    <name type="scientific">Paralvinella palmiformis</name>
    <dbReference type="NCBI Taxonomy" id="53620"/>
    <lineage>
        <taxon>Eukaryota</taxon>
        <taxon>Metazoa</taxon>
        <taxon>Spiralia</taxon>
        <taxon>Lophotrochozoa</taxon>
        <taxon>Annelida</taxon>
        <taxon>Polychaeta</taxon>
        <taxon>Sedentaria</taxon>
        <taxon>Canalipalpata</taxon>
        <taxon>Terebellida</taxon>
        <taxon>Terebelliformia</taxon>
        <taxon>Alvinellidae</taxon>
        <taxon>Paralvinella</taxon>
    </lineage>
</organism>
<keyword evidence="3" id="KW-0833">Ubl conjugation pathway</keyword>
<dbReference type="InterPro" id="IPR040909">
    <property type="entry name" value="CHFR_Znf-CRD"/>
</dbReference>
<protein>
    <recommendedName>
        <fullName evidence="6">E3 ubiquitin-protein ligase CHFR cysteine rich domain-containing protein</fullName>
    </recommendedName>
</protein>
<evidence type="ECO:0000259" key="6">
    <source>
        <dbReference type="Pfam" id="PF17979"/>
    </source>
</evidence>
<keyword evidence="4" id="KW-0539">Nucleus</keyword>
<dbReference type="InterPro" id="IPR052256">
    <property type="entry name" value="E3_ubiquitin-ligase_CHFR"/>
</dbReference>
<dbReference type="Proteomes" id="UP001208570">
    <property type="component" value="Unassembled WGS sequence"/>
</dbReference>
<reference evidence="7" key="1">
    <citation type="journal article" date="2023" name="Mol. Biol. Evol.">
        <title>Third-Generation Sequencing Reveals the Adaptive Role of the Epigenome in Three Deep-Sea Polychaetes.</title>
        <authorList>
            <person name="Perez M."/>
            <person name="Aroh O."/>
            <person name="Sun Y."/>
            <person name="Lan Y."/>
            <person name="Juniper S.K."/>
            <person name="Young C.R."/>
            <person name="Angers B."/>
            <person name="Qian P.Y."/>
        </authorList>
    </citation>
    <scope>NUCLEOTIDE SEQUENCE</scope>
    <source>
        <strain evidence="7">P08H-3</strain>
    </source>
</reference>
<evidence type="ECO:0000313" key="7">
    <source>
        <dbReference type="EMBL" id="KAK2165079.1"/>
    </source>
</evidence>
<gene>
    <name evidence="7" type="ORF">LSH36_55g07059</name>
</gene>
<dbReference type="PANTHER" id="PTHR16079:SF4">
    <property type="entry name" value="E3 UBIQUITIN-PROTEIN LIGASE CHFR"/>
    <property type="match status" value="1"/>
</dbReference>
<evidence type="ECO:0000313" key="8">
    <source>
        <dbReference type="Proteomes" id="UP001208570"/>
    </source>
</evidence>
<evidence type="ECO:0000256" key="4">
    <source>
        <dbReference type="ARBA" id="ARBA00023242"/>
    </source>
</evidence>
<dbReference type="GO" id="GO:0016567">
    <property type="term" value="P:protein ubiquitination"/>
    <property type="evidence" value="ECO:0007669"/>
    <property type="project" value="TreeGrafter"/>
</dbReference>
<dbReference type="Pfam" id="PF17979">
    <property type="entry name" value="zf-CRD"/>
    <property type="match status" value="1"/>
</dbReference>
<feature type="domain" description="E3 ubiquitin-protein ligase CHFR cysteine rich" evidence="6">
    <location>
        <begin position="18"/>
        <end position="80"/>
    </location>
</feature>
<accession>A0AAD9K545</accession>
<dbReference type="GO" id="GO:0005634">
    <property type="term" value="C:nucleus"/>
    <property type="evidence" value="ECO:0007669"/>
    <property type="project" value="UniProtKB-SubCell"/>
</dbReference>
<comment type="subcellular location">
    <subcellularLocation>
        <location evidence="1">Nucleus</location>
    </subcellularLocation>
</comment>
<name>A0AAD9K545_9ANNE</name>
<dbReference type="PANTHER" id="PTHR16079">
    <property type="entry name" value="UBIQUITIN LIGASE PROTEIN CHFR"/>
    <property type="match status" value="1"/>
</dbReference>
<dbReference type="GO" id="GO:0004842">
    <property type="term" value="F:ubiquitin-protein transferase activity"/>
    <property type="evidence" value="ECO:0007669"/>
    <property type="project" value="TreeGrafter"/>
</dbReference>
<proteinExistence type="predicted"/>
<keyword evidence="5" id="KW-0131">Cell cycle</keyword>
<keyword evidence="2" id="KW-0808">Transferase</keyword>
<dbReference type="AlphaFoldDB" id="A0AAD9K545"/>
<dbReference type="GO" id="GO:0006511">
    <property type="term" value="P:ubiquitin-dependent protein catabolic process"/>
    <property type="evidence" value="ECO:0007669"/>
    <property type="project" value="TreeGrafter"/>
</dbReference>
<dbReference type="EMBL" id="JAODUP010000055">
    <property type="protein sequence ID" value="KAK2165079.1"/>
    <property type="molecule type" value="Genomic_DNA"/>
</dbReference>